<organism evidence="2 3">
    <name type="scientific">Micromonospora violae</name>
    <dbReference type="NCBI Taxonomy" id="1278207"/>
    <lineage>
        <taxon>Bacteria</taxon>
        <taxon>Bacillati</taxon>
        <taxon>Actinomycetota</taxon>
        <taxon>Actinomycetes</taxon>
        <taxon>Micromonosporales</taxon>
        <taxon>Micromonosporaceae</taxon>
        <taxon>Micromonospora</taxon>
    </lineage>
</organism>
<feature type="transmembrane region" description="Helical" evidence="1">
    <location>
        <begin position="85"/>
        <end position="107"/>
    </location>
</feature>
<keyword evidence="1" id="KW-1133">Transmembrane helix</keyword>
<proteinExistence type="predicted"/>
<dbReference type="OrthoDB" id="3406129at2"/>
<dbReference type="AlphaFoldDB" id="A0A4Q7UJS2"/>
<keyword evidence="3" id="KW-1185">Reference proteome</keyword>
<reference evidence="2 3" key="1">
    <citation type="submission" date="2019-02" db="EMBL/GenBank/DDBJ databases">
        <title>Sequencing the genomes of 1000 actinobacteria strains.</title>
        <authorList>
            <person name="Klenk H.-P."/>
        </authorList>
    </citation>
    <scope>NUCLEOTIDE SEQUENCE [LARGE SCALE GENOMIC DNA]</scope>
    <source>
        <strain evidence="2 3">DSM 45888</strain>
    </source>
</reference>
<feature type="transmembrane region" description="Helical" evidence="1">
    <location>
        <begin position="113"/>
        <end position="136"/>
    </location>
</feature>
<comment type="caution">
    <text evidence="2">The sequence shown here is derived from an EMBL/GenBank/DDBJ whole genome shotgun (WGS) entry which is preliminary data.</text>
</comment>
<evidence type="ECO:0000256" key="1">
    <source>
        <dbReference type="SAM" id="Phobius"/>
    </source>
</evidence>
<protein>
    <submittedName>
        <fullName evidence="2">Uncharacterized protein</fullName>
    </submittedName>
</protein>
<dbReference type="Proteomes" id="UP000293781">
    <property type="component" value="Unassembled WGS sequence"/>
</dbReference>
<dbReference type="EMBL" id="SHKK01000001">
    <property type="protein sequence ID" value="RZT79813.1"/>
    <property type="molecule type" value="Genomic_DNA"/>
</dbReference>
<sequence length="160" mass="16266">MVAVIARHLAGMAVAWLVFVAEAIVGYLGLLAYALVTGSGLGGPLAGPLLAVVAAVLGVALLPLLFLPAVVVAEAVGRRQGTGRVVRLAALVAVVLAAGYATVGAIVTRVSAGYVPLVAAIAALLVLAPVILYALTVRGLARRITRHDQHLPFPQEMPVV</sequence>
<gene>
    <name evidence="2" type="ORF">EV382_3053</name>
</gene>
<accession>A0A4Q7UJS2</accession>
<name>A0A4Q7UJS2_9ACTN</name>
<evidence type="ECO:0000313" key="3">
    <source>
        <dbReference type="Proteomes" id="UP000293781"/>
    </source>
</evidence>
<feature type="transmembrane region" description="Helical" evidence="1">
    <location>
        <begin position="12"/>
        <end position="36"/>
    </location>
</feature>
<evidence type="ECO:0000313" key="2">
    <source>
        <dbReference type="EMBL" id="RZT79813.1"/>
    </source>
</evidence>
<feature type="transmembrane region" description="Helical" evidence="1">
    <location>
        <begin position="48"/>
        <end position="73"/>
    </location>
</feature>
<dbReference type="RefSeq" id="WP_130402508.1">
    <property type="nucleotide sequence ID" value="NZ_SHKK01000001.1"/>
</dbReference>
<keyword evidence="1" id="KW-0472">Membrane</keyword>
<keyword evidence="1" id="KW-0812">Transmembrane</keyword>